<organism evidence="5 6">
    <name type="scientific">Aquimarina hainanensis</name>
    <dbReference type="NCBI Taxonomy" id="1578017"/>
    <lineage>
        <taxon>Bacteria</taxon>
        <taxon>Pseudomonadati</taxon>
        <taxon>Bacteroidota</taxon>
        <taxon>Flavobacteriia</taxon>
        <taxon>Flavobacteriales</taxon>
        <taxon>Flavobacteriaceae</taxon>
        <taxon>Aquimarina</taxon>
    </lineage>
</organism>
<keyword evidence="6" id="KW-1185">Reference proteome</keyword>
<feature type="region of interest" description="Disordered" evidence="2">
    <location>
        <begin position="72"/>
        <end position="95"/>
    </location>
</feature>
<dbReference type="Gene3D" id="2.60.40.10">
    <property type="entry name" value="Immunoglobulins"/>
    <property type="match status" value="1"/>
</dbReference>
<comment type="caution">
    <text evidence="5">The sequence shown here is derived from an EMBL/GenBank/DDBJ whole genome shotgun (WGS) entry which is preliminary data.</text>
</comment>
<evidence type="ECO:0000259" key="3">
    <source>
        <dbReference type="PROSITE" id="PS50060"/>
    </source>
</evidence>
<evidence type="ECO:0000259" key="4">
    <source>
        <dbReference type="PROSITE" id="PS50853"/>
    </source>
</evidence>
<dbReference type="InterPro" id="IPR000998">
    <property type="entry name" value="MAM_dom"/>
</dbReference>
<dbReference type="PROSITE" id="PS50060">
    <property type="entry name" value="MAM_2"/>
    <property type="match status" value="1"/>
</dbReference>
<dbReference type="CDD" id="cd06263">
    <property type="entry name" value="MAM"/>
    <property type="match status" value="1"/>
</dbReference>
<name>A0ABW5N5H2_9FLAO</name>
<feature type="domain" description="MAM" evidence="3">
    <location>
        <begin position="57"/>
        <end position="226"/>
    </location>
</feature>
<feature type="domain" description="Fibronectin type-III" evidence="4">
    <location>
        <begin position="1"/>
        <end position="43"/>
    </location>
</feature>
<dbReference type="Proteomes" id="UP001597459">
    <property type="component" value="Unassembled WGS sequence"/>
</dbReference>
<dbReference type="InterPro" id="IPR003961">
    <property type="entry name" value="FN3_dom"/>
</dbReference>
<proteinExistence type="predicted"/>
<dbReference type="SMART" id="SM00137">
    <property type="entry name" value="MAM"/>
    <property type="match status" value="1"/>
</dbReference>
<sequence>SGNSATITGLTPNTSYQFRVRAKDAAGNQSALSDAVSATTSGTGGDQCTAAVQTFPYNQGFENSFGSWKQSNNDNIDWSTRTGQTPSNGTGPSSAHQGSYYIYVEASVTGTGHPNKRAILTSPCFDLTNLTQATVSFNYHMYGDNDMGSIALEASKDNGANWVSLWSQTGNKGNNWLSASIDLSAYSGGTVQLRFNRLTGATWKADIAIDNFALKSAGTTGDICDGIEEWRSGQTYQVGDKVTYRGYLFERIATGSGWKRLGACGTTFTRDQKTASLNVEYPPVINKLVIEPNPIKGNILHTLFIPSKDATYSIIDIQGKIIREGDFSTDINVTGIPKGVYILKVLSDKKEHTQRFIK</sequence>
<dbReference type="InterPro" id="IPR051560">
    <property type="entry name" value="MAM_domain-containing"/>
</dbReference>
<dbReference type="InterPro" id="IPR013320">
    <property type="entry name" value="ConA-like_dom_sf"/>
</dbReference>
<dbReference type="Pfam" id="PF18962">
    <property type="entry name" value="Por_Secre_tail"/>
    <property type="match status" value="1"/>
</dbReference>
<accession>A0ABW5N5H2</accession>
<dbReference type="InterPro" id="IPR026444">
    <property type="entry name" value="Secre_tail"/>
</dbReference>
<dbReference type="SUPFAM" id="SSF49265">
    <property type="entry name" value="Fibronectin type III"/>
    <property type="match status" value="1"/>
</dbReference>
<keyword evidence="1" id="KW-0732">Signal</keyword>
<evidence type="ECO:0000313" key="6">
    <source>
        <dbReference type="Proteomes" id="UP001597459"/>
    </source>
</evidence>
<dbReference type="NCBIfam" id="TIGR04183">
    <property type="entry name" value="Por_Secre_tail"/>
    <property type="match status" value="1"/>
</dbReference>
<dbReference type="Gene3D" id="2.10.10.20">
    <property type="entry name" value="Carbohydrate-binding module superfamily 5/12"/>
    <property type="match status" value="1"/>
</dbReference>
<evidence type="ECO:0000256" key="1">
    <source>
        <dbReference type="ARBA" id="ARBA00022729"/>
    </source>
</evidence>
<reference evidence="6" key="1">
    <citation type="journal article" date="2019" name="Int. J. Syst. Evol. Microbiol.">
        <title>The Global Catalogue of Microorganisms (GCM) 10K type strain sequencing project: providing services to taxonomists for standard genome sequencing and annotation.</title>
        <authorList>
            <consortium name="The Broad Institute Genomics Platform"/>
            <consortium name="The Broad Institute Genome Sequencing Center for Infectious Disease"/>
            <person name="Wu L."/>
            <person name="Ma J."/>
        </authorList>
    </citation>
    <scope>NUCLEOTIDE SEQUENCE [LARGE SCALE GENOMIC DNA]</scope>
    <source>
        <strain evidence="6">KCTC 42423</strain>
    </source>
</reference>
<evidence type="ECO:0000313" key="5">
    <source>
        <dbReference type="EMBL" id="MFD2590473.1"/>
    </source>
</evidence>
<protein>
    <submittedName>
        <fullName evidence="5">T9SS type A sorting domain-containing protein</fullName>
    </submittedName>
</protein>
<dbReference type="InterPro" id="IPR013783">
    <property type="entry name" value="Ig-like_fold"/>
</dbReference>
<feature type="non-terminal residue" evidence="5">
    <location>
        <position position="1"/>
    </location>
</feature>
<dbReference type="RefSeq" id="WP_378298038.1">
    <property type="nucleotide sequence ID" value="NZ_JBHULX010000004.1"/>
</dbReference>
<dbReference type="NCBIfam" id="NF038128">
    <property type="entry name" value="choice_anch_J"/>
    <property type="match status" value="1"/>
</dbReference>
<dbReference type="Gene3D" id="2.60.120.200">
    <property type="match status" value="1"/>
</dbReference>
<dbReference type="InterPro" id="IPR036116">
    <property type="entry name" value="FN3_sf"/>
</dbReference>
<dbReference type="PANTHER" id="PTHR23282:SF101">
    <property type="entry name" value="MAM DOMAIN-CONTAINING PROTEIN"/>
    <property type="match status" value="1"/>
</dbReference>
<dbReference type="EMBL" id="JBHULX010000004">
    <property type="protein sequence ID" value="MFD2590473.1"/>
    <property type="molecule type" value="Genomic_DNA"/>
</dbReference>
<dbReference type="SUPFAM" id="SSF49899">
    <property type="entry name" value="Concanavalin A-like lectins/glucanases"/>
    <property type="match status" value="1"/>
</dbReference>
<dbReference type="CDD" id="cd00063">
    <property type="entry name" value="FN3"/>
    <property type="match status" value="1"/>
</dbReference>
<gene>
    <name evidence="5" type="ORF">ACFSTE_06480</name>
</gene>
<dbReference type="PROSITE" id="PS50853">
    <property type="entry name" value="FN3"/>
    <property type="match status" value="1"/>
</dbReference>
<dbReference type="PANTHER" id="PTHR23282">
    <property type="entry name" value="APICAL ENDOSOMAL GLYCOPROTEIN PRECURSOR"/>
    <property type="match status" value="1"/>
</dbReference>
<dbReference type="Pfam" id="PF00629">
    <property type="entry name" value="MAM"/>
    <property type="match status" value="1"/>
</dbReference>
<evidence type="ECO:0000256" key="2">
    <source>
        <dbReference type="SAM" id="MobiDB-lite"/>
    </source>
</evidence>